<feature type="repeat" description="RCC1" evidence="2">
    <location>
        <begin position="88"/>
        <end position="142"/>
    </location>
</feature>
<dbReference type="GeneID" id="113466842"/>
<keyword evidence="3" id="KW-1185">Reference proteome</keyword>
<dbReference type="PANTHER" id="PTHR22872">
    <property type="entry name" value="BTK-BINDING PROTEIN-RELATED"/>
    <property type="match status" value="1"/>
</dbReference>
<organism evidence="3 4">
    <name type="scientific">Diaphorina citri</name>
    <name type="common">Asian citrus psyllid</name>
    <dbReference type="NCBI Taxonomy" id="121845"/>
    <lineage>
        <taxon>Eukaryota</taxon>
        <taxon>Metazoa</taxon>
        <taxon>Ecdysozoa</taxon>
        <taxon>Arthropoda</taxon>
        <taxon>Hexapoda</taxon>
        <taxon>Insecta</taxon>
        <taxon>Pterygota</taxon>
        <taxon>Neoptera</taxon>
        <taxon>Paraneoptera</taxon>
        <taxon>Hemiptera</taxon>
        <taxon>Sternorrhyncha</taxon>
        <taxon>Psylloidea</taxon>
        <taxon>Psyllidae</taxon>
        <taxon>Diaphorininae</taxon>
        <taxon>Diaphorina</taxon>
    </lineage>
</organism>
<dbReference type="PROSITE" id="PS50012">
    <property type="entry name" value="RCC1_3"/>
    <property type="match status" value="3"/>
</dbReference>
<evidence type="ECO:0000256" key="2">
    <source>
        <dbReference type="PROSITE-ProRule" id="PRU00235"/>
    </source>
</evidence>
<dbReference type="Pfam" id="PF00415">
    <property type="entry name" value="RCC1"/>
    <property type="match status" value="3"/>
</dbReference>
<evidence type="ECO:0000313" key="3">
    <source>
        <dbReference type="Proteomes" id="UP000079169"/>
    </source>
</evidence>
<dbReference type="PANTHER" id="PTHR22872:SF2">
    <property type="entry name" value="INHIBITOR OF BRUTON TYROSINE KINASE"/>
    <property type="match status" value="1"/>
</dbReference>
<gene>
    <name evidence="4" type="primary">LOC113466842</name>
</gene>
<dbReference type="Proteomes" id="UP000079169">
    <property type="component" value="Unplaced"/>
</dbReference>
<dbReference type="Gene3D" id="2.130.10.30">
    <property type="entry name" value="Regulator of chromosome condensation 1/beta-lactamase-inhibitor protein II"/>
    <property type="match status" value="1"/>
</dbReference>
<accession>A0A3Q0IQ09</accession>
<dbReference type="InterPro" id="IPR009091">
    <property type="entry name" value="RCC1/BLIP-II"/>
</dbReference>
<evidence type="ECO:0000313" key="4">
    <source>
        <dbReference type="RefSeq" id="XP_026678384.1"/>
    </source>
</evidence>
<dbReference type="KEGG" id="dci:113466842"/>
<sequence length="242" mass="26453">MFQYGASMTVMDNEEMRPIDHLIRDRKIDVSSNQFNEVYIWGTNANYNLGTGSQQTRDVPELLDSLKRASIKQVCMDKFHSVFVSDDGRVWSCGHGQGGRLGLGSESSVVSPKKLNFEKDKDKLGVAMASISQDHSVFLMLSGSVFVCGLNSFHQLGLSPPPSHIVSPTPIPRSSLKSSQPLIGVCCGRFHSVVYSSREVYTFGIHAGQLGHSPVTVSSASVIEPKVVSLKLKRHIASIDCK</sequence>
<dbReference type="InterPro" id="IPR000408">
    <property type="entry name" value="Reg_chr_condens"/>
</dbReference>
<dbReference type="AlphaFoldDB" id="A0A3Q0IQ09"/>
<protein>
    <submittedName>
        <fullName evidence="4">Inhibitor of Bruton tyrosine kinase-like</fullName>
    </submittedName>
</protein>
<dbReference type="STRING" id="121845.A0A3Q0IQ09"/>
<reference evidence="4" key="1">
    <citation type="submission" date="2025-08" db="UniProtKB">
        <authorList>
            <consortium name="RefSeq"/>
        </authorList>
    </citation>
    <scope>IDENTIFICATION</scope>
</reference>
<evidence type="ECO:0000256" key="1">
    <source>
        <dbReference type="ARBA" id="ARBA00022737"/>
    </source>
</evidence>
<dbReference type="RefSeq" id="XP_026678384.1">
    <property type="nucleotide sequence ID" value="XM_026822583.1"/>
</dbReference>
<dbReference type="SUPFAM" id="SSF50985">
    <property type="entry name" value="RCC1/BLIP-II"/>
    <property type="match status" value="1"/>
</dbReference>
<dbReference type="InterPro" id="IPR051625">
    <property type="entry name" value="Signaling_Regulatory_Domain"/>
</dbReference>
<feature type="repeat" description="RCC1" evidence="2">
    <location>
        <begin position="143"/>
        <end position="198"/>
    </location>
</feature>
<proteinExistence type="predicted"/>
<name>A0A3Q0IQ09_DIACI</name>
<feature type="repeat" description="RCC1" evidence="2">
    <location>
        <begin position="36"/>
        <end position="87"/>
    </location>
</feature>
<keyword evidence="1" id="KW-0677">Repeat</keyword>
<dbReference type="PaxDb" id="121845-A0A3Q0IQ09"/>